<organism evidence="2 3">
    <name type="scientific">Butyricicoccus intestinisimiae</name>
    <dbReference type="NCBI Taxonomy" id="2841509"/>
    <lineage>
        <taxon>Bacteria</taxon>
        <taxon>Bacillati</taxon>
        <taxon>Bacillota</taxon>
        <taxon>Clostridia</taxon>
        <taxon>Eubacteriales</taxon>
        <taxon>Butyricicoccaceae</taxon>
        <taxon>Butyricicoccus</taxon>
    </lineage>
</organism>
<dbReference type="Proteomes" id="UP000783588">
    <property type="component" value="Unassembled WGS sequence"/>
</dbReference>
<evidence type="ECO:0000259" key="1">
    <source>
        <dbReference type="Pfam" id="PF19481"/>
    </source>
</evidence>
<keyword evidence="3" id="KW-1185">Reference proteome</keyword>
<reference evidence="2 3" key="1">
    <citation type="submission" date="2021-06" db="EMBL/GenBank/DDBJ databases">
        <authorList>
            <person name="Sun Q."/>
            <person name="Li D."/>
        </authorList>
    </citation>
    <scope>NUCLEOTIDE SEQUENCE [LARGE SCALE GENOMIC DNA]</scope>
    <source>
        <strain evidence="2 3">MSJd-7</strain>
    </source>
</reference>
<evidence type="ECO:0000313" key="2">
    <source>
        <dbReference type="EMBL" id="MBU5491413.1"/>
    </source>
</evidence>
<protein>
    <recommendedName>
        <fullName evidence="1">DUF6017 domain-containing protein</fullName>
    </recommendedName>
</protein>
<comment type="caution">
    <text evidence="2">The sequence shown here is derived from an EMBL/GenBank/DDBJ whole genome shotgun (WGS) entry which is preliminary data.</text>
</comment>
<proteinExistence type="predicted"/>
<accession>A0ABS6EV58</accession>
<dbReference type="RefSeq" id="WP_216471133.1">
    <property type="nucleotide sequence ID" value="NZ_JAHLQI010000008.1"/>
</dbReference>
<name>A0ABS6EV58_9FIRM</name>
<sequence>MGVAVNLTINRTEYQTGFTKVPNSLIHSQKISMKAKMLMTYLIGQRDSSFTPVSENDRWTMTLKGLSHVFKESIGCIKRCMDELMREGFVVRVDVLSKRNLRIRSEYVVFEEPIADVDGKPRRIREEELNKGVTLLSVANPNGNVSDAQSKELEKDACREVVKEMIEEDTLREDFSPEEAEEVTDAICDAVCDDKTIYIDGDSVTPEACKEALFKLSRQDVTKILDTVRLRKDIRNRKHYVLAMLYRAGAHKNFSTGERYAAMDEMQLLLAAVRRGELIDWWNDTFEQLTPLTQYLAKEYIYHTFSQEEALLDSLEQQLKGLYVRWSL</sequence>
<evidence type="ECO:0000313" key="3">
    <source>
        <dbReference type="Proteomes" id="UP000783588"/>
    </source>
</evidence>
<dbReference type="Pfam" id="PF19481">
    <property type="entry name" value="DUF6017"/>
    <property type="match status" value="1"/>
</dbReference>
<gene>
    <name evidence="2" type="ORF">KQI75_12460</name>
</gene>
<feature type="domain" description="DUF6017" evidence="1">
    <location>
        <begin position="141"/>
        <end position="250"/>
    </location>
</feature>
<dbReference type="EMBL" id="JAHLQI010000008">
    <property type="protein sequence ID" value="MBU5491413.1"/>
    <property type="molecule type" value="Genomic_DNA"/>
</dbReference>
<dbReference type="InterPro" id="IPR046059">
    <property type="entry name" value="DUF6017"/>
</dbReference>